<dbReference type="PANTHER" id="PTHR30469:SF15">
    <property type="entry name" value="HLYD FAMILY OF SECRETION PROTEINS"/>
    <property type="match status" value="1"/>
</dbReference>
<dbReference type="EMBL" id="PDNZ01000001">
    <property type="protein sequence ID" value="PWW83212.1"/>
    <property type="molecule type" value="Genomic_DNA"/>
</dbReference>
<dbReference type="OrthoDB" id="9784685at2"/>
<reference evidence="5" key="1">
    <citation type="submission" date="2017-10" db="EMBL/GenBank/DDBJ databases">
        <authorList>
            <person name="Gaisin V.A."/>
            <person name="Rysina M.S."/>
            <person name="Grouzdev D.S."/>
        </authorList>
    </citation>
    <scope>NUCLEOTIDE SEQUENCE [LARGE SCALE GENOMIC DNA]</scope>
    <source>
        <strain evidence="5">V1</strain>
    </source>
</reference>
<dbReference type="RefSeq" id="WP_110022094.1">
    <property type="nucleotide sequence ID" value="NZ_PDNZ01000001.1"/>
</dbReference>
<dbReference type="NCBIfam" id="TIGR01730">
    <property type="entry name" value="RND_mfp"/>
    <property type="match status" value="1"/>
</dbReference>
<sequence length="390" mass="43118">MKLSKTQRIAAISGVVVAGILIFVMMPSPLQVDSESIRRGELTVTLDGEGMTRVRDSFTVASPVNGRVERITLEEGDFVQKNSVVARVTPPPLNTREFEEAEARSRSAEAVLEAARASERQVKVDLDQAARKYNRYKNLYRKGAVAAETFEDVKTAWQVLQKQHQAALLNVESARYDLEAARSVIGKPGSGNTVDILAPDSGRVLRVFEKSERVVSAGTPLVEMGNPEDIEVVIDVLSSDAVRVERGMNVQIEEWGGSTALKGFVKTVEPAAFTKISSLGIEEKRVNIIVDLEEPESRLGDNYRIQAKIILWQDEGILQVPISSIFRGDQGWNVFVIKKGKAVRQPITIGMRGTYYAEVLDGLEEEDVVVVHPTNDLEEGMRVKVMKRGK</sequence>
<dbReference type="InterPro" id="IPR058637">
    <property type="entry name" value="YknX-like_C"/>
</dbReference>
<dbReference type="Gene3D" id="2.40.50.100">
    <property type="match status" value="1"/>
</dbReference>
<dbReference type="AlphaFoldDB" id="A0A317T941"/>
<evidence type="ECO:0000256" key="2">
    <source>
        <dbReference type="SAM" id="Phobius"/>
    </source>
</evidence>
<comment type="caution">
    <text evidence="4">The sequence shown here is derived from an EMBL/GenBank/DDBJ whole genome shotgun (WGS) entry which is preliminary data.</text>
</comment>
<feature type="transmembrane region" description="Helical" evidence="2">
    <location>
        <begin position="9"/>
        <end position="30"/>
    </location>
</feature>
<dbReference type="Gene3D" id="2.40.30.170">
    <property type="match status" value="1"/>
</dbReference>
<dbReference type="Pfam" id="PF25989">
    <property type="entry name" value="YknX_C"/>
    <property type="match status" value="1"/>
</dbReference>
<evidence type="ECO:0000256" key="1">
    <source>
        <dbReference type="ARBA" id="ARBA00009477"/>
    </source>
</evidence>
<comment type="similarity">
    <text evidence="1">Belongs to the membrane fusion protein (MFP) (TC 8.A.1) family.</text>
</comment>
<dbReference type="Proteomes" id="UP000246278">
    <property type="component" value="Unassembled WGS sequence"/>
</dbReference>
<name>A0A317T941_9CHLB</name>
<dbReference type="SUPFAM" id="SSF111369">
    <property type="entry name" value="HlyD-like secretion proteins"/>
    <property type="match status" value="1"/>
</dbReference>
<keyword evidence="2" id="KW-1133">Transmembrane helix</keyword>
<evidence type="ECO:0000313" key="4">
    <source>
        <dbReference type="EMBL" id="PWW83212.1"/>
    </source>
</evidence>
<dbReference type="PANTHER" id="PTHR30469">
    <property type="entry name" value="MULTIDRUG RESISTANCE PROTEIN MDTA"/>
    <property type="match status" value="1"/>
</dbReference>
<dbReference type="InterPro" id="IPR006143">
    <property type="entry name" value="RND_pump_MFP"/>
</dbReference>
<proteinExistence type="inferred from homology"/>
<evidence type="ECO:0000259" key="3">
    <source>
        <dbReference type="Pfam" id="PF25989"/>
    </source>
</evidence>
<feature type="domain" description="YknX-like C-terminal permuted SH3-like" evidence="3">
    <location>
        <begin position="318"/>
        <end position="385"/>
    </location>
</feature>
<dbReference type="GO" id="GO:0015562">
    <property type="term" value="F:efflux transmembrane transporter activity"/>
    <property type="evidence" value="ECO:0007669"/>
    <property type="project" value="TreeGrafter"/>
</dbReference>
<dbReference type="Gene3D" id="2.40.420.20">
    <property type="match status" value="1"/>
</dbReference>
<dbReference type="GO" id="GO:1990281">
    <property type="term" value="C:efflux pump complex"/>
    <property type="evidence" value="ECO:0007669"/>
    <property type="project" value="TreeGrafter"/>
</dbReference>
<gene>
    <name evidence="4" type="ORF">CR164_01230</name>
</gene>
<evidence type="ECO:0000313" key="5">
    <source>
        <dbReference type="Proteomes" id="UP000246278"/>
    </source>
</evidence>
<keyword evidence="2" id="KW-0472">Membrane</keyword>
<protein>
    <submittedName>
        <fullName evidence="4">Efflux transporter periplasmic adaptor subunit</fullName>
    </submittedName>
</protein>
<keyword evidence="5" id="KW-1185">Reference proteome</keyword>
<accession>A0A317T941</accession>
<organism evidence="4 5">
    <name type="scientific">Prosthecochloris marina</name>
    <dbReference type="NCBI Taxonomy" id="2017681"/>
    <lineage>
        <taxon>Bacteria</taxon>
        <taxon>Pseudomonadati</taxon>
        <taxon>Chlorobiota</taxon>
        <taxon>Chlorobiia</taxon>
        <taxon>Chlorobiales</taxon>
        <taxon>Chlorobiaceae</taxon>
        <taxon>Prosthecochloris</taxon>
    </lineage>
</organism>
<keyword evidence="2" id="KW-0812">Transmembrane</keyword>
<dbReference type="Gene3D" id="1.10.287.470">
    <property type="entry name" value="Helix hairpin bin"/>
    <property type="match status" value="1"/>
</dbReference>